<name>A0A6I2UGQ1_9FIRM</name>
<feature type="domain" description="Ribosomal protein eL8/eL30/eS12/Gadd45" evidence="1">
    <location>
        <begin position="8"/>
        <end position="80"/>
    </location>
</feature>
<dbReference type="EMBL" id="VUNR01000004">
    <property type="protein sequence ID" value="MSU07946.1"/>
    <property type="molecule type" value="Genomic_DNA"/>
</dbReference>
<accession>A0A6I2UGQ1</accession>
<proteinExistence type="predicted"/>
<evidence type="ECO:0000313" key="3">
    <source>
        <dbReference type="Proteomes" id="UP000433181"/>
    </source>
</evidence>
<sequence>MTLERLKKAERVIGIKQVTKAINKNQALCVFIGTDADGRVIDPIRSLCNEKTIPVEAAYTMGELGRACSIEVGAAAVAILR</sequence>
<keyword evidence="2" id="KW-0687">Ribonucleoprotein</keyword>
<evidence type="ECO:0000259" key="1">
    <source>
        <dbReference type="Pfam" id="PF01248"/>
    </source>
</evidence>
<evidence type="ECO:0000313" key="2">
    <source>
        <dbReference type="EMBL" id="MSU07946.1"/>
    </source>
</evidence>
<organism evidence="2 3">
    <name type="scientific">Anaerovibrio slackiae</name>
    <dbReference type="NCBI Taxonomy" id="2652309"/>
    <lineage>
        <taxon>Bacteria</taxon>
        <taxon>Bacillati</taxon>
        <taxon>Bacillota</taxon>
        <taxon>Negativicutes</taxon>
        <taxon>Selenomonadales</taxon>
        <taxon>Selenomonadaceae</taxon>
        <taxon>Anaerovibrio</taxon>
    </lineage>
</organism>
<reference evidence="2 3" key="1">
    <citation type="submission" date="2019-08" db="EMBL/GenBank/DDBJ databases">
        <title>In-depth cultivation of the pig gut microbiome towards novel bacterial diversity and tailored functional studies.</title>
        <authorList>
            <person name="Wylensek D."/>
            <person name="Hitch T.C.A."/>
            <person name="Clavel T."/>
        </authorList>
    </citation>
    <scope>NUCLEOTIDE SEQUENCE [LARGE SCALE GENOMIC DNA]</scope>
    <source>
        <strain evidence="2 3">WCA-693-APC-5D-A</strain>
    </source>
</reference>
<keyword evidence="3" id="KW-1185">Reference proteome</keyword>
<keyword evidence="2" id="KW-0689">Ribosomal protein</keyword>
<dbReference type="InterPro" id="IPR004038">
    <property type="entry name" value="Ribosomal_eL8/eL30/eS12/Gad45"/>
</dbReference>
<gene>
    <name evidence="2" type="ORF">FYJ84_02935</name>
</gene>
<dbReference type="GO" id="GO:0005840">
    <property type="term" value="C:ribosome"/>
    <property type="evidence" value="ECO:0007669"/>
    <property type="project" value="UniProtKB-KW"/>
</dbReference>
<protein>
    <submittedName>
        <fullName evidence="2">50S ribosomal protein L7ae-like protein</fullName>
    </submittedName>
</protein>
<dbReference type="GeneID" id="96777859"/>
<comment type="caution">
    <text evidence="2">The sequence shown here is derived from an EMBL/GenBank/DDBJ whole genome shotgun (WGS) entry which is preliminary data.</text>
</comment>
<dbReference type="Pfam" id="PF01248">
    <property type="entry name" value="Ribosomal_L7Ae"/>
    <property type="match status" value="1"/>
</dbReference>
<dbReference type="RefSeq" id="WP_154406005.1">
    <property type="nucleotide sequence ID" value="NZ_JBGUTX010000153.1"/>
</dbReference>
<dbReference type="SUPFAM" id="SSF55315">
    <property type="entry name" value="L30e-like"/>
    <property type="match status" value="1"/>
</dbReference>
<dbReference type="Gene3D" id="3.30.1330.30">
    <property type="match status" value="1"/>
</dbReference>
<dbReference type="InterPro" id="IPR029064">
    <property type="entry name" value="Ribosomal_eL30-like_sf"/>
</dbReference>
<dbReference type="Proteomes" id="UP000433181">
    <property type="component" value="Unassembled WGS sequence"/>
</dbReference>
<dbReference type="AlphaFoldDB" id="A0A6I2UGQ1"/>